<keyword evidence="2" id="KW-0560">Oxidoreductase</keyword>
<dbReference type="NCBIfam" id="NF004846">
    <property type="entry name" value="PRK06197.1"/>
    <property type="match status" value="1"/>
</dbReference>
<comment type="caution">
    <text evidence="6">The sequence shown here is derived from an EMBL/GenBank/DDBJ whole genome shotgun (WGS) entry which is preliminary data.</text>
</comment>
<feature type="compositionally biased region" description="Low complexity" evidence="4">
    <location>
        <begin position="270"/>
        <end position="283"/>
    </location>
</feature>
<gene>
    <name evidence="6" type="ORF">I553_4216</name>
</gene>
<organism evidence="6">
    <name type="scientific">Mycobacterium xenopi 4042</name>
    <dbReference type="NCBI Taxonomy" id="1299334"/>
    <lineage>
        <taxon>Bacteria</taxon>
        <taxon>Bacillati</taxon>
        <taxon>Actinomycetota</taxon>
        <taxon>Actinomycetes</taxon>
        <taxon>Mycobacteriales</taxon>
        <taxon>Mycobacteriaceae</taxon>
        <taxon>Mycobacterium</taxon>
    </lineage>
</organism>
<comment type="similarity">
    <text evidence="1 3">Belongs to the short-chain dehydrogenases/reductases (SDR) family.</text>
</comment>
<dbReference type="PATRIC" id="fig|1299334.3.peg.5903"/>
<dbReference type="PRINTS" id="PR00080">
    <property type="entry name" value="SDRFAMILY"/>
</dbReference>
<dbReference type="InterPro" id="IPR002347">
    <property type="entry name" value="SDR_fam"/>
</dbReference>
<evidence type="ECO:0000259" key="5">
    <source>
        <dbReference type="SMART" id="SM00822"/>
    </source>
</evidence>
<dbReference type="PRINTS" id="PR00081">
    <property type="entry name" value="GDHRDH"/>
</dbReference>
<dbReference type="InterPro" id="IPR057326">
    <property type="entry name" value="KR_dom"/>
</dbReference>
<dbReference type="Gene3D" id="3.40.50.720">
    <property type="entry name" value="NAD(P)-binding Rossmann-like Domain"/>
    <property type="match status" value="1"/>
</dbReference>
<dbReference type="EMBL" id="JAOB01000060">
    <property type="protein sequence ID" value="EUA29961.1"/>
    <property type="molecule type" value="Genomic_DNA"/>
</dbReference>
<dbReference type="AlphaFoldDB" id="X8AFK7"/>
<evidence type="ECO:0000256" key="4">
    <source>
        <dbReference type="SAM" id="MobiDB-lite"/>
    </source>
</evidence>
<dbReference type="PANTHER" id="PTHR24320:SF148">
    <property type="entry name" value="NAD(P)-BINDING ROSSMANN-FOLD SUPERFAMILY PROTEIN"/>
    <property type="match status" value="1"/>
</dbReference>
<proteinExistence type="inferred from homology"/>
<name>X8AFK7_MYCXE</name>
<evidence type="ECO:0000313" key="6">
    <source>
        <dbReference type="EMBL" id="EUA29961.1"/>
    </source>
</evidence>
<evidence type="ECO:0000256" key="1">
    <source>
        <dbReference type="ARBA" id="ARBA00006484"/>
    </source>
</evidence>
<dbReference type="InterPro" id="IPR036291">
    <property type="entry name" value="NAD(P)-bd_dom_sf"/>
</dbReference>
<dbReference type="GO" id="GO:0016491">
    <property type="term" value="F:oxidoreductase activity"/>
    <property type="evidence" value="ECO:0007669"/>
    <property type="project" value="UniProtKB-KW"/>
</dbReference>
<dbReference type="SMART" id="SM00822">
    <property type="entry name" value="PKS_KR"/>
    <property type="match status" value="1"/>
</dbReference>
<feature type="domain" description="Ketoreductase" evidence="5">
    <location>
        <begin position="14"/>
        <end position="162"/>
    </location>
</feature>
<dbReference type="SUPFAM" id="SSF51735">
    <property type="entry name" value="NAD(P)-binding Rossmann-fold domains"/>
    <property type="match status" value="1"/>
</dbReference>
<dbReference type="Pfam" id="PF00106">
    <property type="entry name" value="adh_short"/>
    <property type="match status" value="1"/>
</dbReference>
<protein>
    <submittedName>
        <fullName evidence="6">Short chain dehydrogenase family protein</fullName>
    </submittedName>
</protein>
<reference evidence="6" key="1">
    <citation type="submission" date="2014-01" db="EMBL/GenBank/DDBJ databases">
        <authorList>
            <person name="Brown-Elliot B."/>
            <person name="Wallace R."/>
            <person name="Lenaerts A."/>
            <person name="Ordway D."/>
            <person name="DeGroote M.A."/>
            <person name="Parker T."/>
            <person name="Sizemore C."/>
            <person name="Tallon L.J."/>
            <person name="Sadzewicz L.K."/>
            <person name="Sengamalay N."/>
            <person name="Fraser C.M."/>
            <person name="Hine E."/>
            <person name="Shefchek K.A."/>
            <person name="Das S.P."/>
            <person name="Tettelin H."/>
        </authorList>
    </citation>
    <scope>NUCLEOTIDE SEQUENCE [LARGE SCALE GENOMIC DNA]</scope>
    <source>
        <strain evidence="6">4042</strain>
    </source>
</reference>
<accession>X8AFK7</accession>
<dbReference type="PANTHER" id="PTHR24320">
    <property type="entry name" value="RETINOL DEHYDROGENASE"/>
    <property type="match status" value="1"/>
</dbReference>
<sequence length="283" mass="30370">MRWTAADLPSFAGRTVVVTGANSGLGAITARELARVGARVVLAVRNTDKGEAAARQMTGQVEVRQLDLQDLASVRNFADTVDNVDVLINNAGIMATPEARTVDGFESQIGTNHLGHFALTNLLLPVLTDRVVTVSSVFHRIGRISLTDLNWQSRQYSRWLAYGQSKLANLLFTRELQRRLDSVGSPLRALAAHPGYSHTNLQGHSGQRVEDALMAIGNRFFATDPNSVPARSSMPRRRICRAIRSSGRGSAWSAAPSLSAAAGERAKTAPPSRSGSCLSSSPA</sequence>
<evidence type="ECO:0000256" key="3">
    <source>
        <dbReference type="RuleBase" id="RU000363"/>
    </source>
</evidence>
<evidence type="ECO:0000256" key="2">
    <source>
        <dbReference type="ARBA" id="ARBA00023002"/>
    </source>
</evidence>
<feature type="compositionally biased region" description="Low complexity" evidence="4">
    <location>
        <begin position="246"/>
        <end position="262"/>
    </location>
</feature>
<feature type="region of interest" description="Disordered" evidence="4">
    <location>
        <begin position="246"/>
        <end position="283"/>
    </location>
</feature>